<dbReference type="AlphaFoldDB" id="H3SGZ8"/>
<organism evidence="2 3">
    <name type="scientific">Paenibacillus dendritiformis C454</name>
    <dbReference type="NCBI Taxonomy" id="1131935"/>
    <lineage>
        <taxon>Bacteria</taxon>
        <taxon>Bacillati</taxon>
        <taxon>Bacillota</taxon>
        <taxon>Bacilli</taxon>
        <taxon>Bacillales</taxon>
        <taxon>Paenibacillaceae</taxon>
        <taxon>Paenibacillus</taxon>
    </lineage>
</organism>
<dbReference type="InterPro" id="IPR001932">
    <property type="entry name" value="PPM-type_phosphatase-like_dom"/>
</dbReference>
<gene>
    <name evidence="2" type="ORF">PDENDC454_14017</name>
</gene>
<accession>H3SGZ8</accession>
<keyword evidence="3" id="KW-1185">Reference proteome</keyword>
<proteinExistence type="predicted"/>
<evidence type="ECO:0000313" key="2">
    <source>
        <dbReference type="EMBL" id="EHQ61616.1"/>
    </source>
</evidence>
<reference evidence="2 3" key="1">
    <citation type="journal article" date="2012" name="J. Bacteriol.">
        <title>Genome Sequence of the Pattern-Forming Social Bacterium Paenibacillus dendritiformis C454 Chiral Morphotype.</title>
        <authorList>
            <person name="Sirota-Madi A."/>
            <person name="Olender T."/>
            <person name="Helman Y."/>
            <person name="Brainis I."/>
            <person name="Finkelshtein A."/>
            <person name="Roth D."/>
            <person name="Hagai E."/>
            <person name="Leshkowitz D."/>
            <person name="Brodsky L."/>
            <person name="Galatenko V."/>
            <person name="Nikolaev V."/>
            <person name="Gutnick D.L."/>
            <person name="Lancet D."/>
            <person name="Ben-Jacob E."/>
        </authorList>
    </citation>
    <scope>NUCLEOTIDE SEQUENCE [LARGE SCALE GENOMIC DNA]</scope>
    <source>
        <strain evidence="2 3">C454</strain>
    </source>
</reference>
<dbReference type="PATRIC" id="fig|1131935.3.peg.2901"/>
<dbReference type="STRING" id="1131935.PDENDC454_14017"/>
<sequence length="274" mass="30626">MNERNQVYGVVDGATSLGGYRDESGYTGGYIAAQLLAAHALEAADGMPLEQMVMQANAALRDRMKEAGIDTADKAQLWSAAFALFRVREDWIEYVQAGDCMLFARYEDGTYRRLTHDQVAPFDRALLHKRQEALELGIGEPAEILRYLLPFQRENRFRANTPGGYAVLNGDPALERGMETGRISRSGLTAIYAVTDGLFHGMEAENQDDVWTQMLEAIDRQGLEAYAKRLIEREQADSDCSVCQRLKISDDKTGIVWTNPAAVNAHLEVNMREK</sequence>
<feature type="domain" description="PPM-type phosphatase" evidence="1">
    <location>
        <begin position="9"/>
        <end position="223"/>
    </location>
</feature>
<protein>
    <recommendedName>
        <fullName evidence="1">PPM-type phosphatase domain-containing protein</fullName>
    </recommendedName>
</protein>
<evidence type="ECO:0000313" key="3">
    <source>
        <dbReference type="Proteomes" id="UP000003900"/>
    </source>
</evidence>
<dbReference type="SUPFAM" id="SSF81606">
    <property type="entry name" value="PP2C-like"/>
    <property type="match status" value="1"/>
</dbReference>
<dbReference type="Gene3D" id="3.60.40.10">
    <property type="entry name" value="PPM-type phosphatase domain"/>
    <property type="match status" value="1"/>
</dbReference>
<dbReference type="InterPro" id="IPR036457">
    <property type="entry name" value="PPM-type-like_dom_sf"/>
</dbReference>
<dbReference type="Pfam" id="PF13672">
    <property type="entry name" value="PP2C_2"/>
    <property type="match status" value="1"/>
</dbReference>
<evidence type="ECO:0000259" key="1">
    <source>
        <dbReference type="Pfam" id="PF13672"/>
    </source>
</evidence>
<dbReference type="EMBL" id="AHKH01000033">
    <property type="protein sequence ID" value="EHQ61616.1"/>
    <property type="molecule type" value="Genomic_DNA"/>
</dbReference>
<dbReference type="Proteomes" id="UP000003900">
    <property type="component" value="Unassembled WGS sequence"/>
</dbReference>
<name>H3SGZ8_9BACL</name>
<comment type="caution">
    <text evidence="2">The sequence shown here is derived from an EMBL/GenBank/DDBJ whole genome shotgun (WGS) entry which is preliminary data.</text>
</comment>